<feature type="transmembrane region" description="Helical" evidence="2">
    <location>
        <begin position="299"/>
        <end position="321"/>
    </location>
</feature>
<feature type="region of interest" description="Disordered" evidence="1">
    <location>
        <begin position="36"/>
        <end position="73"/>
    </location>
</feature>
<gene>
    <name evidence="4" type="ORF">AMON00008_LOCUS22707</name>
</gene>
<organism evidence="4">
    <name type="scientific">Alexandrium monilatum</name>
    <dbReference type="NCBI Taxonomy" id="311494"/>
    <lineage>
        <taxon>Eukaryota</taxon>
        <taxon>Sar</taxon>
        <taxon>Alveolata</taxon>
        <taxon>Dinophyceae</taxon>
        <taxon>Gonyaulacales</taxon>
        <taxon>Pyrocystaceae</taxon>
        <taxon>Alexandrium</taxon>
    </lineage>
</organism>
<evidence type="ECO:0000256" key="1">
    <source>
        <dbReference type="SAM" id="MobiDB-lite"/>
    </source>
</evidence>
<name>A0A7S4UJF6_9DINO</name>
<keyword evidence="2" id="KW-0812">Transmembrane</keyword>
<feature type="signal peptide" evidence="3">
    <location>
        <begin position="1"/>
        <end position="23"/>
    </location>
</feature>
<reference evidence="4" key="1">
    <citation type="submission" date="2021-01" db="EMBL/GenBank/DDBJ databases">
        <authorList>
            <person name="Corre E."/>
            <person name="Pelletier E."/>
            <person name="Niang G."/>
            <person name="Scheremetjew M."/>
            <person name="Finn R."/>
            <person name="Kale V."/>
            <person name="Holt S."/>
            <person name="Cochrane G."/>
            <person name="Meng A."/>
            <person name="Brown T."/>
            <person name="Cohen L."/>
        </authorList>
    </citation>
    <scope>NUCLEOTIDE SEQUENCE</scope>
    <source>
        <strain evidence="4">CCMP3105</strain>
    </source>
</reference>
<protein>
    <submittedName>
        <fullName evidence="4">Uncharacterized protein</fullName>
    </submittedName>
</protein>
<feature type="chain" id="PRO_5031042557" evidence="3">
    <location>
        <begin position="24"/>
        <end position="322"/>
    </location>
</feature>
<keyword evidence="3" id="KW-0732">Signal</keyword>
<dbReference type="EMBL" id="HBNR01033081">
    <property type="protein sequence ID" value="CAE4587977.1"/>
    <property type="molecule type" value="Transcribed_RNA"/>
</dbReference>
<sequence length="322" mass="33952">MGAEVRALLPLLSLLALADGLASSSESVTGAAMTLEAEDDADSPSSAPPFAVDRAVSPAPTANRRRRRRTARLPERGCGELEFTLGLPCPPASAARRTAVGGRSESVGELGAVGTLPWDVMGAAIRDPEAKEAQARAARGLAVFDALPAEGPLLDLHLPGWTLTKLHLHWKGGRDSLTALLRQLQLALSNAAGVHKSQVRVLDIHESFKRLDESGGALRSGSSGRAKRLDEEVLVRFCVEANESTGAERALHAALAQPWGTLLQGPLRELLLNASVTRSSSSSSRFLSPQVEEDGVQRISALLLPIGIAASLSGVLIWLAAW</sequence>
<dbReference type="AlphaFoldDB" id="A0A7S4UJF6"/>
<accession>A0A7S4UJF6</accession>
<proteinExistence type="predicted"/>
<evidence type="ECO:0000313" key="4">
    <source>
        <dbReference type="EMBL" id="CAE4587977.1"/>
    </source>
</evidence>
<evidence type="ECO:0000256" key="2">
    <source>
        <dbReference type="SAM" id="Phobius"/>
    </source>
</evidence>
<evidence type="ECO:0000256" key="3">
    <source>
        <dbReference type="SAM" id="SignalP"/>
    </source>
</evidence>
<keyword evidence="2" id="KW-0472">Membrane</keyword>
<keyword evidence="2" id="KW-1133">Transmembrane helix</keyword>